<dbReference type="Proteomes" id="UP000252519">
    <property type="component" value="Unassembled WGS sequence"/>
</dbReference>
<dbReference type="AlphaFoldDB" id="A0A368G2S2"/>
<accession>A0A368G2S2</accession>
<comment type="caution">
    <text evidence="3">The sequence shown here is derived from an EMBL/GenBank/DDBJ whole genome shotgun (WGS) entry which is preliminary data.</text>
</comment>
<evidence type="ECO:0000256" key="2">
    <source>
        <dbReference type="SAM" id="Phobius"/>
    </source>
</evidence>
<evidence type="ECO:0000313" key="4">
    <source>
        <dbReference type="Proteomes" id="UP000252519"/>
    </source>
</evidence>
<protein>
    <submittedName>
        <fullName evidence="3">Uncharacterized protein</fullName>
    </submittedName>
</protein>
<dbReference type="STRING" id="29170.A0A368G2S2"/>
<keyword evidence="2" id="KW-1133">Transmembrane helix</keyword>
<sequence>MLRSQPISPQELVLRHAEFAARFGKLANLDPYGRHLSVVQYYLLDVVAILVATLLLIVFIVIILVRKCFYCRNLKLKLE</sequence>
<dbReference type="OrthoDB" id="5859629at2759"/>
<keyword evidence="4" id="KW-1185">Reference proteome</keyword>
<proteinExistence type="predicted"/>
<dbReference type="EMBL" id="JOJR01000383">
    <property type="protein sequence ID" value="RCN38662.1"/>
    <property type="molecule type" value="Genomic_DNA"/>
</dbReference>
<reference evidence="3 4" key="1">
    <citation type="submission" date="2014-10" db="EMBL/GenBank/DDBJ databases">
        <title>Draft genome of the hookworm Ancylostoma caninum.</title>
        <authorList>
            <person name="Mitreva M."/>
        </authorList>
    </citation>
    <scope>NUCLEOTIDE SEQUENCE [LARGE SCALE GENOMIC DNA]</scope>
    <source>
        <strain evidence="3 4">Baltimore</strain>
    </source>
</reference>
<keyword evidence="2" id="KW-0472">Membrane</keyword>
<feature type="transmembrane region" description="Helical" evidence="2">
    <location>
        <begin position="41"/>
        <end position="65"/>
    </location>
</feature>
<evidence type="ECO:0000313" key="3">
    <source>
        <dbReference type="EMBL" id="RCN38662.1"/>
    </source>
</evidence>
<keyword evidence="2" id="KW-0812">Transmembrane</keyword>
<gene>
    <name evidence="3" type="ORF">ANCCAN_15419</name>
</gene>
<organism evidence="3 4">
    <name type="scientific">Ancylostoma caninum</name>
    <name type="common">Dog hookworm</name>
    <dbReference type="NCBI Taxonomy" id="29170"/>
    <lineage>
        <taxon>Eukaryota</taxon>
        <taxon>Metazoa</taxon>
        <taxon>Ecdysozoa</taxon>
        <taxon>Nematoda</taxon>
        <taxon>Chromadorea</taxon>
        <taxon>Rhabditida</taxon>
        <taxon>Rhabditina</taxon>
        <taxon>Rhabditomorpha</taxon>
        <taxon>Strongyloidea</taxon>
        <taxon>Ancylostomatidae</taxon>
        <taxon>Ancylostomatinae</taxon>
        <taxon>Ancylostoma</taxon>
    </lineage>
</organism>
<dbReference type="Pfam" id="PF00201">
    <property type="entry name" value="UDPGT"/>
    <property type="match status" value="1"/>
</dbReference>
<name>A0A368G2S2_ANCCA</name>
<evidence type="ECO:0000256" key="1">
    <source>
        <dbReference type="ARBA" id="ARBA00022679"/>
    </source>
</evidence>
<keyword evidence="1" id="KW-0808">Transferase</keyword>
<dbReference type="GO" id="GO:0008194">
    <property type="term" value="F:UDP-glycosyltransferase activity"/>
    <property type="evidence" value="ECO:0007669"/>
    <property type="project" value="InterPro"/>
</dbReference>
<dbReference type="InterPro" id="IPR002213">
    <property type="entry name" value="UDP_glucos_trans"/>
</dbReference>